<evidence type="ECO:0000313" key="2">
    <source>
        <dbReference type="Proteomes" id="UP000186309"/>
    </source>
</evidence>
<proteinExistence type="predicted"/>
<reference evidence="2" key="1">
    <citation type="submission" date="2016-12" db="EMBL/GenBank/DDBJ databases">
        <title>Comparative genomics of four Isosphaeraceae planctomycetes: a common pool of plasmids and glycoside hydrolase genes.</title>
        <authorList>
            <person name="Ivanova A."/>
        </authorList>
    </citation>
    <scope>NUCLEOTIDE SEQUENCE [LARGE SCALE GENOMIC DNA]</scope>
    <source>
        <strain evidence="2">PX4</strain>
    </source>
</reference>
<dbReference type="RefSeq" id="WP_076349662.1">
    <property type="nucleotide sequence ID" value="NZ_CP019082.1"/>
</dbReference>
<dbReference type="STRING" id="1387353.BSF38_04858"/>
<evidence type="ECO:0000313" key="1">
    <source>
        <dbReference type="EMBL" id="APW63294.1"/>
    </source>
</evidence>
<dbReference type="EMBL" id="CP019082">
    <property type="protein sequence ID" value="APW63294.1"/>
    <property type="molecule type" value="Genomic_DNA"/>
</dbReference>
<gene>
    <name evidence="1" type="ORF">BSF38_04858</name>
</gene>
<organism evidence="1 2">
    <name type="scientific">Paludisphaera borealis</name>
    <dbReference type="NCBI Taxonomy" id="1387353"/>
    <lineage>
        <taxon>Bacteria</taxon>
        <taxon>Pseudomonadati</taxon>
        <taxon>Planctomycetota</taxon>
        <taxon>Planctomycetia</taxon>
        <taxon>Isosphaerales</taxon>
        <taxon>Isosphaeraceae</taxon>
        <taxon>Paludisphaera</taxon>
    </lineage>
</organism>
<name>A0A1U7CWH6_9BACT</name>
<dbReference type="KEGG" id="pbor:BSF38_04858"/>
<keyword evidence="2" id="KW-1185">Reference proteome</keyword>
<dbReference type="PANTHER" id="PTHR38433:SF1">
    <property type="entry name" value="DUF1641 DOMAIN-CONTAINING PROTEIN"/>
    <property type="match status" value="1"/>
</dbReference>
<accession>A0A1U7CWH6</accession>
<dbReference type="Proteomes" id="UP000186309">
    <property type="component" value="Chromosome"/>
</dbReference>
<dbReference type="OrthoDB" id="119224at2"/>
<protein>
    <recommendedName>
        <fullName evidence="3">DUF1641 domain-containing protein</fullName>
    </recommendedName>
</protein>
<dbReference type="PANTHER" id="PTHR38433">
    <property type="match status" value="1"/>
</dbReference>
<dbReference type="AlphaFoldDB" id="A0A1U7CWH6"/>
<sequence>MAQPILLNSPPRDPRAELQSRLQNAPAEHAEALLSALELLQGLHDRGALDLMRGAVGSRDKVLEILVEAANSPESIRGVRSLIVMINMLGAIEPEALATCTRAVPTALKLMTQQPERPSLWRLIRDFTWDKDVRRGHFALITLLRSLGKSLAAGQGKD</sequence>
<evidence type="ECO:0008006" key="3">
    <source>
        <dbReference type="Google" id="ProtNLM"/>
    </source>
</evidence>